<dbReference type="EMBL" id="MN738919">
    <property type="protein sequence ID" value="QHT31398.1"/>
    <property type="molecule type" value="Genomic_DNA"/>
</dbReference>
<keyword evidence="1" id="KW-0812">Transmembrane</keyword>
<dbReference type="AlphaFoldDB" id="A0A6C0EQX8"/>
<proteinExistence type="predicted"/>
<organism evidence="2">
    <name type="scientific">viral metagenome</name>
    <dbReference type="NCBI Taxonomy" id="1070528"/>
    <lineage>
        <taxon>unclassified sequences</taxon>
        <taxon>metagenomes</taxon>
        <taxon>organismal metagenomes</taxon>
    </lineage>
</organism>
<evidence type="ECO:0000256" key="1">
    <source>
        <dbReference type="SAM" id="Phobius"/>
    </source>
</evidence>
<protein>
    <submittedName>
        <fullName evidence="2">Uncharacterized protein</fullName>
    </submittedName>
</protein>
<feature type="transmembrane region" description="Helical" evidence="1">
    <location>
        <begin position="58"/>
        <end position="75"/>
    </location>
</feature>
<evidence type="ECO:0000313" key="2">
    <source>
        <dbReference type="EMBL" id="QHT31398.1"/>
    </source>
</evidence>
<feature type="transmembrane region" description="Helical" evidence="1">
    <location>
        <begin position="22"/>
        <end position="46"/>
    </location>
</feature>
<keyword evidence="1" id="KW-0472">Membrane</keyword>
<keyword evidence="1" id="KW-1133">Transmembrane helix</keyword>
<name>A0A6C0EQX8_9ZZZZ</name>
<reference evidence="2" key="1">
    <citation type="journal article" date="2020" name="Nature">
        <title>Giant virus diversity and host interactions through global metagenomics.</title>
        <authorList>
            <person name="Schulz F."/>
            <person name="Roux S."/>
            <person name="Paez-Espino D."/>
            <person name="Jungbluth S."/>
            <person name="Walsh D.A."/>
            <person name="Denef V.J."/>
            <person name="McMahon K.D."/>
            <person name="Konstantinidis K.T."/>
            <person name="Eloe-Fadrosh E.A."/>
            <person name="Kyrpides N.C."/>
            <person name="Woyke T."/>
        </authorList>
    </citation>
    <scope>NUCLEOTIDE SEQUENCE</scope>
    <source>
        <strain evidence="2">GVMAG-M-3300009155-2</strain>
    </source>
</reference>
<sequence>MQNFLSNFLNNYFGALSKDYCVYFYALSILFFILFIISSVSIGLSLIKKPSEVLDLKFLIKSTVVLSYTFIPYLVNRLLHTMCVNSVF</sequence>
<accession>A0A6C0EQX8</accession>